<accession>A0ACC2W4L0</accession>
<dbReference type="Proteomes" id="UP001230649">
    <property type="component" value="Unassembled WGS sequence"/>
</dbReference>
<keyword evidence="2" id="KW-1185">Reference proteome</keyword>
<sequence>MATIAADAPSPQEGPDFLRAIDRAAAARWVAGCIPDDFDPENDTPLYSLDFAAKPIKQDESKTSPIHFSVLSQEDFSPNENSDATLVFGYDSAADVEQWEYSWSSRRIRLTREEFRQAGQYTANLVSHRMARSQDRSPQKMKPQQIQINQQFQYLVLPYGGELETEDREEGEVEEAESEAGMARRKLVLAEEVETSNGNSLSALSEAQVDKINRAGPESNPRSFGVCRVNTIIELTPPQFRRILKALPQAVQGIDRFWKSNEFGRAIPLFRTVEPSQTIPYLATREAMLPENYQKMEWFGDCPVEAAAVDHAASVYNKVVWDPDHFAFIKNRITMNHRLWKAGMRSHLEMYFFAEDFNKENLQRLLPHEPEGLPGSSFADGVYFVKNKVFADIIEALVGFYVLNIGGFNMHAIKDLLKSLNVEFDSYTDMIHGNRGISIPSTRAPLALDSILLCEEAEERLGFIFSDLNALFFIFVGSNPARNAIEAIKLSSLEWIGKTIIDWYIMKCMMQNLPAEYQEDSLTDAFKDCYATERLLCDAVTMSSFGTWIQQAAGGATWLGEDDQASFLRRLAGAMFVDSHRRVSPQLLEALSRFLDPQIQQVAFVPRRSRRRR</sequence>
<name>A0ACC2W4L0_9TREE</name>
<gene>
    <name evidence="1" type="ORF">QFC20_004044</name>
</gene>
<reference evidence="1" key="1">
    <citation type="submission" date="2023-04" db="EMBL/GenBank/DDBJ databases">
        <title>Draft Genome sequencing of Naganishia species isolated from polar environments using Oxford Nanopore Technology.</title>
        <authorList>
            <person name="Leo P."/>
            <person name="Venkateswaran K."/>
        </authorList>
    </citation>
    <scope>NUCLEOTIDE SEQUENCE</scope>
    <source>
        <strain evidence="1">MNA-CCFEE 5262</strain>
    </source>
</reference>
<comment type="caution">
    <text evidence="1">The sequence shown here is derived from an EMBL/GenBank/DDBJ whole genome shotgun (WGS) entry which is preliminary data.</text>
</comment>
<dbReference type="EMBL" id="JASBWS010000043">
    <property type="protein sequence ID" value="KAJ9106552.1"/>
    <property type="molecule type" value="Genomic_DNA"/>
</dbReference>
<evidence type="ECO:0000313" key="2">
    <source>
        <dbReference type="Proteomes" id="UP001230649"/>
    </source>
</evidence>
<organism evidence="1 2">
    <name type="scientific">Naganishia adeliensis</name>
    <dbReference type="NCBI Taxonomy" id="92952"/>
    <lineage>
        <taxon>Eukaryota</taxon>
        <taxon>Fungi</taxon>
        <taxon>Dikarya</taxon>
        <taxon>Basidiomycota</taxon>
        <taxon>Agaricomycotina</taxon>
        <taxon>Tremellomycetes</taxon>
        <taxon>Filobasidiales</taxon>
        <taxon>Filobasidiaceae</taxon>
        <taxon>Naganishia</taxon>
    </lineage>
</organism>
<proteinExistence type="predicted"/>
<evidence type="ECO:0000313" key="1">
    <source>
        <dbReference type="EMBL" id="KAJ9106552.1"/>
    </source>
</evidence>
<protein>
    <submittedName>
        <fullName evidence="1">Uncharacterized protein</fullName>
    </submittedName>
</protein>